<keyword evidence="2" id="KW-1185">Reference proteome</keyword>
<accession>A0AA36D959</accession>
<comment type="caution">
    <text evidence="1">The sequence shown here is derived from an EMBL/GenBank/DDBJ whole genome shotgun (WGS) entry which is preliminary data.</text>
</comment>
<protein>
    <submittedName>
        <fullName evidence="1">Uncharacterized protein</fullName>
    </submittedName>
</protein>
<evidence type="ECO:0000313" key="1">
    <source>
        <dbReference type="EMBL" id="CAJ0582069.1"/>
    </source>
</evidence>
<sequence length="339" mass="38961">MFVESGQELVGFGEDRLQSLGLKHRSKVIVKHSLLSQWVTFCECYDSAQKSKQQHRIKSDVDAALQLLKLLQPANFFVCYSRFDTTVRVFSDEFADFLDQSNKYIEYAAGGYFSKFFNDSPEHPQIEIKCKPKENAGAQGGLICEVLKREVTLGKFHVKTHFDTAIRSSNHTSPDLRELFVYRLLEAIKIGPEVHFIPNTHYSTFALYIATKDVIGFKQAHEARSVISGECKLQLELLPNYGLDGDKNLCIVDFQVDHHTKSADVKEYLYADKEERIRVGKLCFTNWNLAKIVEDVDNRIDVQKALFKEKRISFLPSKNYNEYLSQVKKNITMFGEVFV</sequence>
<gene>
    <name evidence="1" type="ORF">MSPICULIGERA_LOCUS20212</name>
</gene>
<feature type="non-terminal residue" evidence="1">
    <location>
        <position position="1"/>
    </location>
</feature>
<dbReference type="PANTHER" id="PTHR33651:SF3">
    <property type="entry name" value="PHAGE PROTEIN"/>
    <property type="match status" value="1"/>
</dbReference>
<dbReference type="AlphaFoldDB" id="A0AA36D959"/>
<dbReference type="PANTHER" id="PTHR33651">
    <property type="entry name" value="PROTEIN CBG06246"/>
    <property type="match status" value="1"/>
</dbReference>
<proteinExistence type="predicted"/>
<evidence type="ECO:0000313" key="2">
    <source>
        <dbReference type="Proteomes" id="UP001177023"/>
    </source>
</evidence>
<dbReference type="Proteomes" id="UP001177023">
    <property type="component" value="Unassembled WGS sequence"/>
</dbReference>
<name>A0AA36D959_9BILA</name>
<reference evidence="1" key="1">
    <citation type="submission" date="2023-06" db="EMBL/GenBank/DDBJ databases">
        <authorList>
            <person name="Delattre M."/>
        </authorList>
    </citation>
    <scope>NUCLEOTIDE SEQUENCE</scope>
    <source>
        <strain evidence="1">AF72</strain>
    </source>
</reference>
<dbReference type="EMBL" id="CATQJA010002664">
    <property type="protein sequence ID" value="CAJ0582069.1"/>
    <property type="molecule type" value="Genomic_DNA"/>
</dbReference>
<organism evidence="1 2">
    <name type="scientific">Mesorhabditis spiculigera</name>
    <dbReference type="NCBI Taxonomy" id="96644"/>
    <lineage>
        <taxon>Eukaryota</taxon>
        <taxon>Metazoa</taxon>
        <taxon>Ecdysozoa</taxon>
        <taxon>Nematoda</taxon>
        <taxon>Chromadorea</taxon>
        <taxon>Rhabditida</taxon>
        <taxon>Rhabditina</taxon>
        <taxon>Rhabditomorpha</taxon>
        <taxon>Rhabditoidea</taxon>
        <taxon>Rhabditidae</taxon>
        <taxon>Mesorhabditinae</taxon>
        <taxon>Mesorhabditis</taxon>
    </lineage>
</organism>